<feature type="domain" description="HTH lysR-type" evidence="5">
    <location>
        <begin position="1"/>
        <end position="59"/>
    </location>
</feature>
<proteinExistence type="inferred from homology"/>
<accession>A0A158IDW1</accession>
<evidence type="ECO:0000256" key="1">
    <source>
        <dbReference type="ARBA" id="ARBA00009437"/>
    </source>
</evidence>
<dbReference type="PANTHER" id="PTHR30537">
    <property type="entry name" value="HTH-TYPE TRANSCRIPTIONAL REGULATOR"/>
    <property type="match status" value="1"/>
</dbReference>
<comment type="similarity">
    <text evidence="1">Belongs to the LysR transcriptional regulatory family.</text>
</comment>
<evidence type="ECO:0000259" key="5">
    <source>
        <dbReference type="PROSITE" id="PS50931"/>
    </source>
</evidence>
<dbReference type="AlphaFoldDB" id="A0A158IDW1"/>
<dbReference type="OrthoDB" id="8928056at2"/>
<evidence type="ECO:0000256" key="4">
    <source>
        <dbReference type="ARBA" id="ARBA00023163"/>
    </source>
</evidence>
<dbReference type="FunFam" id="1.10.10.10:FF:000001">
    <property type="entry name" value="LysR family transcriptional regulator"/>
    <property type="match status" value="1"/>
</dbReference>
<dbReference type="Gene3D" id="1.10.10.10">
    <property type="entry name" value="Winged helix-like DNA-binding domain superfamily/Winged helix DNA-binding domain"/>
    <property type="match status" value="1"/>
</dbReference>
<keyword evidence="4" id="KW-0804">Transcription</keyword>
<dbReference type="InterPro" id="IPR000847">
    <property type="entry name" value="LysR_HTH_N"/>
</dbReference>
<dbReference type="Pfam" id="PF00126">
    <property type="entry name" value="HTH_1"/>
    <property type="match status" value="1"/>
</dbReference>
<dbReference type="SUPFAM" id="SSF53850">
    <property type="entry name" value="Periplasmic binding protein-like II"/>
    <property type="match status" value="1"/>
</dbReference>
<dbReference type="STRING" id="326474.AWB65_04616"/>
<dbReference type="InterPro" id="IPR036390">
    <property type="entry name" value="WH_DNA-bd_sf"/>
</dbReference>
<name>A0A158IDW1_9BURK</name>
<dbReference type="Proteomes" id="UP000054977">
    <property type="component" value="Unassembled WGS sequence"/>
</dbReference>
<dbReference type="PANTHER" id="PTHR30537:SF80">
    <property type="entry name" value="TRANSCRIPTIONAL REGULATOR"/>
    <property type="match status" value="1"/>
</dbReference>
<dbReference type="GO" id="GO:0003700">
    <property type="term" value="F:DNA-binding transcription factor activity"/>
    <property type="evidence" value="ECO:0007669"/>
    <property type="project" value="InterPro"/>
</dbReference>
<comment type="caution">
    <text evidence="6">The sequence shown here is derived from an EMBL/GenBank/DDBJ whole genome shotgun (WGS) entry which is preliminary data.</text>
</comment>
<evidence type="ECO:0000256" key="2">
    <source>
        <dbReference type="ARBA" id="ARBA00023015"/>
    </source>
</evidence>
<dbReference type="PROSITE" id="PS50931">
    <property type="entry name" value="HTH_LYSR"/>
    <property type="match status" value="1"/>
</dbReference>
<dbReference type="CDD" id="cd08422">
    <property type="entry name" value="PBP2_CrgA_like"/>
    <property type="match status" value="1"/>
</dbReference>
<dbReference type="GO" id="GO:0003677">
    <property type="term" value="F:DNA binding"/>
    <property type="evidence" value="ECO:0007669"/>
    <property type="project" value="UniProtKB-KW"/>
</dbReference>
<keyword evidence="3" id="KW-0238">DNA-binding</keyword>
<dbReference type="Gene3D" id="3.40.190.290">
    <property type="match status" value="1"/>
</dbReference>
<keyword evidence="7" id="KW-1185">Reference proteome</keyword>
<dbReference type="RefSeq" id="WP_087669339.1">
    <property type="nucleotide sequence ID" value="NZ_FCNW02000030.1"/>
</dbReference>
<sequence>MDRIDVMRLFIRVADTGNFSKAARAAGISQPTASKTVASLEARLGAQLLRRSSRGLTLTDAGQSFYEGAVEIVEKVDNVESRVGRGEASPSGVVRVALSPAFGRMQIIPHMTQFLAQYPEVRVEFIVAQRYINLIEEGVDVAIRIGPLTDSTLIARRIGSTQYATVASPMYLERAGMPHALDDLADHDCIALMSRDAPRTWPFLGPEGPVEHVPQGPVRSNDAEYVRAAVIAGLGIGHNAGWLYSRDIDEGRLVPILEEFRPATFPINAVWPGSRRLPGKTRVFIEFLAALFAADPLLAIR</sequence>
<evidence type="ECO:0000313" key="7">
    <source>
        <dbReference type="Proteomes" id="UP000054977"/>
    </source>
</evidence>
<dbReference type="EMBL" id="FCNW02000030">
    <property type="protein sequence ID" value="SAL54459.1"/>
    <property type="molecule type" value="Genomic_DNA"/>
</dbReference>
<dbReference type="SUPFAM" id="SSF46785">
    <property type="entry name" value="Winged helix' DNA-binding domain"/>
    <property type="match status" value="1"/>
</dbReference>
<gene>
    <name evidence="6" type="ORF">AWB65_04616</name>
</gene>
<dbReference type="InterPro" id="IPR058163">
    <property type="entry name" value="LysR-type_TF_proteobact-type"/>
</dbReference>
<protein>
    <submittedName>
        <fullName evidence="6">LysR family transcriptional regulator</fullName>
    </submittedName>
</protein>
<organism evidence="6 7">
    <name type="scientific">Caballeronia humi</name>
    <dbReference type="NCBI Taxonomy" id="326474"/>
    <lineage>
        <taxon>Bacteria</taxon>
        <taxon>Pseudomonadati</taxon>
        <taxon>Pseudomonadota</taxon>
        <taxon>Betaproteobacteria</taxon>
        <taxon>Burkholderiales</taxon>
        <taxon>Burkholderiaceae</taxon>
        <taxon>Caballeronia</taxon>
    </lineage>
</organism>
<reference evidence="6" key="1">
    <citation type="submission" date="2016-01" db="EMBL/GenBank/DDBJ databases">
        <authorList>
            <person name="Peeters C."/>
        </authorList>
    </citation>
    <scope>NUCLEOTIDE SEQUENCE [LARGE SCALE GENOMIC DNA]</scope>
    <source>
        <strain evidence="6">LMG 22934</strain>
    </source>
</reference>
<evidence type="ECO:0000313" key="6">
    <source>
        <dbReference type="EMBL" id="SAL54459.1"/>
    </source>
</evidence>
<dbReference type="InterPro" id="IPR005119">
    <property type="entry name" value="LysR_subst-bd"/>
</dbReference>
<dbReference type="PRINTS" id="PR00039">
    <property type="entry name" value="HTHLYSR"/>
</dbReference>
<evidence type="ECO:0000256" key="3">
    <source>
        <dbReference type="ARBA" id="ARBA00023125"/>
    </source>
</evidence>
<dbReference type="InterPro" id="IPR036388">
    <property type="entry name" value="WH-like_DNA-bd_sf"/>
</dbReference>
<keyword evidence="2" id="KW-0805">Transcription regulation</keyword>
<dbReference type="Pfam" id="PF03466">
    <property type="entry name" value="LysR_substrate"/>
    <property type="match status" value="1"/>
</dbReference>